<feature type="region of interest" description="Disordered" evidence="1">
    <location>
        <begin position="156"/>
        <end position="175"/>
    </location>
</feature>
<accession>A0A0C2IW98</accession>
<dbReference type="Proteomes" id="UP000031668">
    <property type="component" value="Unassembled WGS sequence"/>
</dbReference>
<evidence type="ECO:0000256" key="1">
    <source>
        <dbReference type="SAM" id="MobiDB-lite"/>
    </source>
</evidence>
<reference evidence="2 3" key="1">
    <citation type="journal article" date="2014" name="Genome Biol. Evol.">
        <title>The genome of the myxosporean Thelohanellus kitauei shows adaptations to nutrient acquisition within its fish host.</title>
        <authorList>
            <person name="Yang Y."/>
            <person name="Xiong J."/>
            <person name="Zhou Z."/>
            <person name="Huo F."/>
            <person name="Miao W."/>
            <person name="Ran C."/>
            <person name="Liu Y."/>
            <person name="Zhang J."/>
            <person name="Feng J."/>
            <person name="Wang M."/>
            <person name="Wang M."/>
            <person name="Wang L."/>
            <person name="Yao B."/>
        </authorList>
    </citation>
    <scope>NUCLEOTIDE SEQUENCE [LARGE SCALE GENOMIC DNA]</scope>
    <source>
        <strain evidence="2">Wuqing</strain>
    </source>
</reference>
<sequence>MFPNPHDISFAVSRSLLTVNVEDVAQSSQKIFIELIHGNAAKNDLNTLYVRCDFALPGSKLLDITPFYEYSLRLPVYLIILKSEHKISQPQIYLYSRSDNLSKIEQILEAIPYISNIHIKKHIYENGNLFIFHIYDSSNFLKVLYLNESSINPLTAGDKNETKQDDNGGVSTEKMSPTDFKAYKQISDLGIKCI</sequence>
<evidence type="ECO:0000313" key="3">
    <source>
        <dbReference type="Proteomes" id="UP000031668"/>
    </source>
</evidence>
<organism evidence="2 3">
    <name type="scientific">Thelohanellus kitauei</name>
    <name type="common">Myxosporean</name>
    <dbReference type="NCBI Taxonomy" id="669202"/>
    <lineage>
        <taxon>Eukaryota</taxon>
        <taxon>Metazoa</taxon>
        <taxon>Cnidaria</taxon>
        <taxon>Myxozoa</taxon>
        <taxon>Myxosporea</taxon>
        <taxon>Bivalvulida</taxon>
        <taxon>Platysporina</taxon>
        <taxon>Myxobolidae</taxon>
        <taxon>Thelohanellus</taxon>
    </lineage>
</organism>
<evidence type="ECO:0000313" key="2">
    <source>
        <dbReference type="EMBL" id="KII61132.1"/>
    </source>
</evidence>
<gene>
    <name evidence="2" type="ORF">RF11_05852</name>
</gene>
<comment type="caution">
    <text evidence="2">The sequence shown here is derived from an EMBL/GenBank/DDBJ whole genome shotgun (WGS) entry which is preliminary data.</text>
</comment>
<protein>
    <submittedName>
        <fullName evidence="2">Uncharacterized protein</fullName>
    </submittedName>
</protein>
<dbReference type="EMBL" id="JWZT01005379">
    <property type="protein sequence ID" value="KII61132.1"/>
    <property type="molecule type" value="Genomic_DNA"/>
</dbReference>
<dbReference type="AlphaFoldDB" id="A0A0C2IW98"/>
<proteinExistence type="predicted"/>
<name>A0A0C2IW98_THEKT</name>
<keyword evidence="3" id="KW-1185">Reference proteome</keyword>